<organism evidence="4 5">
    <name type="scientific">Tulasnella calospora MUT 4182</name>
    <dbReference type="NCBI Taxonomy" id="1051891"/>
    <lineage>
        <taxon>Eukaryota</taxon>
        <taxon>Fungi</taxon>
        <taxon>Dikarya</taxon>
        <taxon>Basidiomycota</taxon>
        <taxon>Agaricomycotina</taxon>
        <taxon>Agaricomycetes</taxon>
        <taxon>Cantharellales</taxon>
        <taxon>Tulasnellaceae</taxon>
        <taxon>Tulasnella</taxon>
    </lineage>
</organism>
<reference evidence="4 5" key="1">
    <citation type="submission" date="2014-04" db="EMBL/GenBank/DDBJ databases">
        <authorList>
            <consortium name="DOE Joint Genome Institute"/>
            <person name="Kuo A."/>
            <person name="Girlanda M."/>
            <person name="Perotto S."/>
            <person name="Kohler A."/>
            <person name="Nagy L.G."/>
            <person name="Floudas D."/>
            <person name="Copeland A."/>
            <person name="Barry K.W."/>
            <person name="Cichocki N."/>
            <person name="Veneault-Fourrey C."/>
            <person name="LaButti K."/>
            <person name="Lindquist E.A."/>
            <person name="Lipzen A."/>
            <person name="Lundell T."/>
            <person name="Morin E."/>
            <person name="Murat C."/>
            <person name="Sun H."/>
            <person name="Tunlid A."/>
            <person name="Henrissat B."/>
            <person name="Grigoriev I.V."/>
            <person name="Hibbett D.S."/>
            <person name="Martin F."/>
            <person name="Nordberg H.P."/>
            <person name="Cantor M.N."/>
            <person name="Hua S.X."/>
        </authorList>
    </citation>
    <scope>NUCLEOTIDE SEQUENCE [LARGE SCALE GENOMIC DNA]</scope>
    <source>
        <strain evidence="4 5">MUT 4182</strain>
    </source>
</reference>
<reference evidence="5" key="2">
    <citation type="submission" date="2015-01" db="EMBL/GenBank/DDBJ databases">
        <title>Evolutionary Origins and Diversification of the Mycorrhizal Mutualists.</title>
        <authorList>
            <consortium name="DOE Joint Genome Institute"/>
            <consortium name="Mycorrhizal Genomics Consortium"/>
            <person name="Kohler A."/>
            <person name="Kuo A."/>
            <person name="Nagy L.G."/>
            <person name="Floudas D."/>
            <person name="Copeland A."/>
            <person name="Barry K.W."/>
            <person name="Cichocki N."/>
            <person name="Veneault-Fourrey C."/>
            <person name="LaButti K."/>
            <person name="Lindquist E.A."/>
            <person name="Lipzen A."/>
            <person name="Lundell T."/>
            <person name="Morin E."/>
            <person name="Murat C."/>
            <person name="Riley R."/>
            <person name="Ohm R."/>
            <person name="Sun H."/>
            <person name="Tunlid A."/>
            <person name="Henrissat B."/>
            <person name="Grigoriev I.V."/>
            <person name="Hibbett D.S."/>
            <person name="Martin F."/>
        </authorList>
    </citation>
    <scope>NUCLEOTIDE SEQUENCE [LARGE SCALE GENOMIC DNA]</scope>
    <source>
        <strain evidence="5">MUT 4182</strain>
    </source>
</reference>
<dbReference type="GO" id="GO:0005524">
    <property type="term" value="F:ATP binding"/>
    <property type="evidence" value="ECO:0007669"/>
    <property type="project" value="UniProtKB-KW"/>
</dbReference>
<evidence type="ECO:0000259" key="3">
    <source>
        <dbReference type="PROSITE" id="PS50893"/>
    </source>
</evidence>
<dbReference type="Proteomes" id="UP000054248">
    <property type="component" value="Unassembled WGS sequence"/>
</dbReference>
<keyword evidence="1" id="KW-0547">Nucleotide-binding</keyword>
<proteinExistence type="predicted"/>
<accession>A0A0C3M3D3</accession>
<dbReference type="OrthoDB" id="6593433at2759"/>
<dbReference type="EMBL" id="KN822998">
    <property type="protein sequence ID" value="KIO28192.1"/>
    <property type="molecule type" value="Genomic_DNA"/>
</dbReference>
<name>A0A0C3M3D3_9AGAM</name>
<dbReference type="PROSITE" id="PS50893">
    <property type="entry name" value="ABC_TRANSPORTER_2"/>
    <property type="match status" value="1"/>
</dbReference>
<dbReference type="Pfam" id="PF00005">
    <property type="entry name" value="ABC_tran"/>
    <property type="match status" value="1"/>
</dbReference>
<dbReference type="AlphaFoldDB" id="A0A0C3M3D3"/>
<dbReference type="InterPro" id="IPR003593">
    <property type="entry name" value="AAA+_ATPase"/>
</dbReference>
<evidence type="ECO:0000256" key="2">
    <source>
        <dbReference type="ARBA" id="ARBA00022840"/>
    </source>
</evidence>
<evidence type="ECO:0000256" key="1">
    <source>
        <dbReference type="ARBA" id="ARBA00022741"/>
    </source>
</evidence>
<evidence type="ECO:0000313" key="4">
    <source>
        <dbReference type="EMBL" id="KIO28192.1"/>
    </source>
</evidence>
<protein>
    <recommendedName>
        <fullName evidence="3">ABC transporter domain-containing protein</fullName>
    </recommendedName>
</protein>
<dbReference type="InterPro" id="IPR003439">
    <property type="entry name" value="ABC_transporter-like_ATP-bd"/>
</dbReference>
<dbReference type="SUPFAM" id="SSF52540">
    <property type="entry name" value="P-loop containing nucleoside triphosphate hydrolases"/>
    <property type="match status" value="1"/>
</dbReference>
<sequence length="232" mass="25589">MSSDILLKLENLRCAYSKDRPIFSDVDLIVNKGDVFAIVGRSGGGKTTLLKCVSHMAVYEGNVLLWGRKPTEYGIPNYRTKVLYVPQRPSLLPSTPRAFIRQICAYGSRKRSEEGFDNERAAIELGESWSLNSEVWERPWTSLSGGEAQRAFLAIACTLKGTEILLLDEPTSALDASTAHTVETHLAALPESSDSSIKAILWITHSEEQTKKANRLIKVAGGVEEQQLPQDA</sequence>
<dbReference type="SMART" id="SM00382">
    <property type="entry name" value="AAA"/>
    <property type="match status" value="1"/>
</dbReference>
<dbReference type="GO" id="GO:0016887">
    <property type="term" value="F:ATP hydrolysis activity"/>
    <property type="evidence" value="ECO:0007669"/>
    <property type="project" value="InterPro"/>
</dbReference>
<dbReference type="PANTHER" id="PTHR43119:SF1">
    <property type="entry name" value="ABC TRANSPORTER DOMAIN-CONTAINING PROTEIN"/>
    <property type="match status" value="1"/>
</dbReference>
<keyword evidence="5" id="KW-1185">Reference proteome</keyword>
<dbReference type="HOGENOM" id="CLU_000604_1_22_1"/>
<feature type="domain" description="ABC transporter" evidence="3">
    <location>
        <begin position="7"/>
        <end position="232"/>
    </location>
</feature>
<dbReference type="Gene3D" id="3.40.50.300">
    <property type="entry name" value="P-loop containing nucleotide triphosphate hydrolases"/>
    <property type="match status" value="1"/>
</dbReference>
<gene>
    <name evidence="4" type="ORF">M407DRAFT_243146</name>
</gene>
<keyword evidence="2" id="KW-0067">ATP-binding</keyword>
<dbReference type="PANTHER" id="PTHR43119">
    <property type="entry name" value="ABC TRANSPORT PROTEIN ATP-BINDING COMPONENT-RELATED"/>
    <property type="match status" value="1"/>
</dbReference>
<dbReference type="InterPro" id="IPR027417">
    <property type="entry name" value="P-loop_NTPase"/>
</dbReference>
<evidence type="ECO:0000313" key="5">
    <source>
        <dbReference type="Proteomes" id="UP000054248"/>
    </source>
</evidence>
<dbReference type="STRING" id="1051891.A0A0C3M3D3"/>